<feature type="compositionally biased region" description="Polar residues" evidence="4">
    <location>
        <begin position="64"/>
        <end position="73"/>
    </location>
</feature>
<gene>
    <name evidence="6" type="ORF">COCMIDRAFT_32782</name>
</gene>
<dbReference type="OrthoDB" id="268693at2759"/>
<dbReference type="InterPro" id="IPR001515">
    <property type="entry name" value="Ribosomal_eL32"/>
</dbReference>
<protein>
    <recommendedName>
        <fullName evidence="5">DCUN1 domain-containing protein</fullName>
    </recommendedName>
</protein>
<feature type="region of interest" description="Disordered" evidence="4">
    <location>
        <begin position="1"/>
        <end position="99"/>
    </location>
</feature>
<keyword evidence="7" id="KW-1185">Reference proteome</keyword>
<dbReference type="Gene3D" id="1.10.238.200">
    <property type="entry name" value="Cullin, PONY binding domain"/>
    <property type="match status" value="1"/>
</dbReference>
<dbReference type="HOGENOM" id="CLU_027979_0_0_1"/>
<proteinExistence type="inferred from homology"/>
<dbReference type="RefSeq" id="XP_007683536.1">
    <property type="nucleotide sequence ID" value="XM_007685346.1"/>
</dbReference>
<dbReference type="GO" id="GO:0003735">
    <property type="term" value="F:structural constituent of ribosome"/>
    <property type="evidence" value="ECO:0007669"/>
    <property type="project" value="InterPro"/>
</dbReference>
<dbReference type="GO" id="GO:0006412">
    <property type="term" value="P:translation"/>
    <property type="evidence" value="ECO:0007669"/>
    <property type="project" value="InterPro"/>
</dbReference>
<dbReference type="KEGG" id="bor:COCMIDRAFT_32782"/>
<dbReference type="CDD" id="cd00513">
    <property type="entry name" value="Ribosomal_L32_L32e"/>
    <property type="match status" value="1"/>
</dbReference>
<dbReference type="STRING" id="930090.W7A1T2"/>
<evidence type="ECO:0000256" key="3">
    <source>
        <dbReference type="ARBA" id="ARBA00023274"/>
    </source>
</evidence>
<evidence type="ECO:0000256" key="2">
    <source>
        <dbReference type="ARBA" id="ARBA00022980"/>
    </source>
</evidence>
<evidence type="ECO:0000256" key="4">
    <source>
        <dbReference type="SAM" id="MobiDB-lite"/>
    </source>
</evidence>
<dbReference type="GeneID" id="19122177"/>
<sequence length="639" mass="71981">MFGSSQDRARQLAGRNRRQRISSSGSWSSSRSTSSTHDVSELCSSTTILDPDAELPPVKEEQPFQETARSSVVLSDPKKNGIGQDNRRLTSRSASTLPTRPHNLQLEQHRLQAEHLSQVLYNALSLPKLAATPHDLFQSSHHIEYGNLGIQAVTSSNIRNITAPCQATCFPSSPALDLMKAFDSSEAPFLRTSASEFRPRPQPVVSLQGGCGRMQDLDDQEAEYALQKHTLRVQNYQEVGIYASIWDKEVSGYHQLDLADKIRLLPQQAWNEPITAGLSYEDYYSGGSAPQASPAAKSALNALFDKYRESDAQDKDVVGVEGTMKFFADIGVNAEDLDALATFEIIQAPTMGEMSREGFVKGWTERNCDTVEKQRMYIQSVKDELPKNKELFTRVYKFTFPLARAQGQKAVALDSAVVFWELLFGSPLSAVTWSTEKTPWLSWWTEFVNSQWKKSVNKDMWNETLKFAQLTLEDDSMGFWSEESSWPSVIDEFVEWVKKEKREDTKEEMVAAKKHVPIVKKHTKRFNRHQSDRFKCVDPSWRKPKGIDNAVRRRFKGRAAMPKIGYGSNKKTRHMMPSGHKAFVVNNVADVDLLLMHNSTFAAEIAHAVSARKRIDIIARAKQLGVKVTNGKARVKTES</sequence>
<dbReference type="EMBL" id="KI963927">
    <property type="protein sequence ID" value="EUC49996.1"/>
    <property type="molecule type" value="Genomic_DNA"/>
</dbReference>
<dbReference type="GO" id="GO:0022625">
    <property type="term" value="C:cytosolic large ribosomal subunit"/>
    <property type="evidence" value="ECO:0007669"/>
    <property type="project" value="TreeGrafter"/>
</dbReference>
<name>W7A1T2_COCMI</name>
<evidence type="ECO:0000313" key="6">
    <source>
        <dbReference type="EMBL" id="EUC49996.1"/>
    </source>
</evidence>
<evidence type="ECO:0000256" key="1">
    <source>
        <dbReference type="ARBA" id="ARBA00008431"/>
    </source>
</evidence>
<dbReference type="Gene3D" id="1.10.238.10">
    <property type="entry name" value="EF-hand"/>
    <property type="match status" value="1"/>
</dbReference>
<evidence type="ECO:0000259" key="5">
    <source>
        <dbReference type="PROSITE" id="PS51229"/>
    </source>
</evidence>
<dbReference type="eggNOG" id="KOG3077">
    <property type="taxonomic scope" value="Eukaryota"/>
</dbReference>
<dbReference type="Pfam" id="PF01655">
    <property type="entry name" value="Ribosomal_L32e"/>
    <property type="match status" value="1"/>
</dbReference>
<dbReference type="InterPro" id="IPR042460">
    <property type="entry name" value="DCN1-like_PONY"/>
</dbReference>
<dbReference type="Proteomes" id="UP000054032">
    <property type="component" value="Unassembled WGS sequence"/>
</dbReference>
<dbReference type="InterPro" id="IPR036351">
    <property type="entry name" value="Ribosomal_eL32_sf"/>
</dbReference>
<comment type="similarity">
    <text evidence="1">Belongs to the eukaryotic ribosomal protein eL32 family.</text>
</comment>
<dbReference type="SMART" id="SM01393">
    <property type="entry name" value="Ribosomal_L32e"/>
    <property type="match status" value="1"/>
</dbReference>
<dbReference type="Pfam" id="PF03556">
    <property type="entry name" value="Cullin_binding"/>
    <property type="match status" value="1"/>
</dbReference>
<dbReference type="PROSITE" id="PS51229">
    <property type="entry name" value="DCUN1"/>
    <property type="match status" value="1"/>
</dbReference>
<keyword evidence="3" id="KW-0687">Ribonucleoprotein</keyword>
<evidence type="ECO:0000313" key="7">
    <source>
        <dbReference type="Proteomes" id="UP000054032"/>
    </source>
</evidence>
<dbReference type="AlphaFoldDB" id="W7A1T2"/>
<dbReference type="InterPro" id="IPR005176">
    <property type="entry name" value="PONY_dom"/>
</dbReference>
<dbReference type="eggNOG" id="KOG0878">
    <property type="taxonomic scope" value="Eukaryota"/>
</dbReference>
<organism evidence="6 7">
    <name type="scientific">Bipolaris oryzae ATCC 44560</name>
    <dbReference type="NCBI Taxonomy" id="930090"/>
    <lineage>
        <taxon>Eukaryota</taxon>
        <taxon>Fungi</taxon>
        <taxon>Dikarya</taxon>
        <taxon>Ascomycota</taxon>
        <taxon>Pezizomycotina</taxon>
        <taxon>Dothideomycetes</taxon>
        <taxon>Pleosporomycetidae</taxon>
        <taxon>Pleosporales</taxon>
        <taxon>Pleosporineae</taxon>
        <taxon>Pleosporaceae</taxon>
        <taxon>Bipolaris</taxon>
    </lineage>
</organism>
<dbReference type="PANTHER" id="PTHR23413">
    <property type="entry name" value="60S RIBOSOMAL PROTEIN L32 AND DNA-DIRECTED RNA POLYMERASE II, SUBUNIT N"/>
    <property type="match status" value="1"/>
</dbReference>
<dbReference type="PANTHER" id="PTHR23413:SF1">
    <property type="entry name" value="RIBOSOMAL PROTEIN L32"/>
    <property type="match status" value="1"/>
</dbReference>
<keyword evidence="2" id="KW-0689">Ribosomal protein</keyword>
<feature type="domain" description="DCUN1" evidence="5">
    <location>
        <begin position="295"/>
        <end position="498"/>
    </location>
</feature>
<feature type="compositionally biased region" description="Low complexity" evidence="4">
    <location>
        <begin position="21"/>
        <end position="35"/>
    </location>
</feature>
<dbReference type="SUPFAM" id="SSF52042">
    <property type="entry name" value="Ribosomal protein L32e"/>
    <property type="match status" value="1"/>
</dbReference>
<reference evidence="6 7" key="1">
    <citation type="journal article" date="2013" name="PLoS Genet.">
        <title>Comparative genome structure, secondary metabolite, and effector coding capacity across Cochliobolus pathogens.</title>
        <authorList>
            <person name="Condon B.J."/>
            <person name="Leng Y."/>
            <person name="Wu D."/>
            <person name="Bushley K.E."/>
            <person name="Ohm R.A."/>
            <person name="Otillar R."/>
            <person name="Martin J."/>
            <person name="Schackwitz W."/>
            <person name="Grimwood J."/>
            <person name="MohdZainudin N."/>
            <person name="Xue C."/>
            <person name="Wang R."/>
            <person name="Manning V.A."/>
            <person name="Dhillon B."/>
            <person name="Tu Z.J."/>
            <person name="Steffenson B.J."/>
            <person name="Salamov A."/>
            <person name="Sun H."/>
            <person name="Lowry S."/>
            <person name="LaButti K."/>
            <person name="Han J."/>
            <person name="Copeland A."/>
            <person name="Lindquist E."/>
            <person name="Barry K."/>
            <person name="Schmutz J."/>
            <person name="Baker S.E."/>
            <person name="Ciuffetti L.M."/>
            <person name="Grigoriev I.V."/>
            <person name="Zhong S."/>
            <person name="Turgeon B.G."/>
        </authorList>
    </citation>
    <scope>NUCLEOTIDE SEQUENCE [LARGE SCALE GENOMIC DNA]</scope>
    <source>
        <strain evidence="6 7">ATCC 44560</strain>
    </source>
</reference>
<accession>W7A1T2</accession>